<keyword evidence="2" id="KW-1185">Reference proteome</keyword>
<proteinExistence type="predicted"/>
<organism evidence="1 2">
    <name type="scientific">Brachionus plicatilis</name>
    <name type="common">Marine rotifer</name>
    <name type="synonym">Brachionus muelleri</name>
    <dbReference type="NCBI Taxonomy" id="10195"/>
    <lineage>
        <taxon>Eukaryota</taxon>
        <taxon>Metazoa</taxon>
        <taxon>Spiralia</taxon>
        <taxon>Gnathifera</taxon>
        <taxon>Rotifera</taxon>
        <taxon>Eurotatoria</taxon>
        <taxon>Monogononta</taxon>
        <taxon>Pseudotrocha</taxon>
        <taxon>Ploima</taxon>
        <taxon>Brachionidae</taxon>
        <taxon>Brachionus</taxon>
    </lineage>
</organism>
<accession>A0A3M7STJ0</accession>
<name>A0A3M7STJ0_BRAPC</name>
<dbReference type="Proteomes" id="UP000276133">
    <property type="component" value="Unassembled WGS sequence"/>
</dbReference>
<dbReference type="AlphaFoldDB" id="A0A3M7STJ0"/>
<protein>
    <submittedName>
        <fullName evidence="1">Uncharacterized protein</fullName>
    </submittedName>
</protein>
<gene>
    <name evidence="1" type="ORF">BpHYR1_033465</name>
</gene>
<comment type="caution">
    <text evidence="1">The sequence shown here is derived from an EMBL/GenBank/DDBJ whole genome shotgun (WGS) entry which is preliminary data.</text>
</comment>
<evidence type="ECO:0000313" key="1">
    <source>
        <dbReference type="EMBL" id="RNA39012.1"/>
    </source>
</evidence>
<reference evidence="1 2" key="1">
    <citation type="journal article" date="2018" name="Sci. Rep.">
        <title>Genomic signatures of local adaptation to the degree of environmental predictability in rotifers.</title>
        <authorList>
            <person name="Franch-Gras L."/>
            <person name="Hahn C."/>
            <person name="Garcia-Roger E.M."/>
            <person name="Carmona M.J."/>
            <person name="Serra M."/>
            <person name="Gomez A."/>
        </authorList>
    </citation>
    <scope>NUCLEOTIDE SEQUENCE [LARGE SCALE GENOMIC DNA]</scope>
    <source>
        <strain evidence="1">HYR1</strain>
    </source>
</reference>
<dbReference type="EMBL" id="REGN01000797">
    <property type="protein sequence ID" value="RNA39012.1"/>
    <property type="molecule type" value="Genomic_DNA"/>
</dbReference>
<sequence>KEREREIKKERDCRGCGCGGGWAQS</sequence>
<evidence type="ECO:0000313" key="2">
    <source>
        <dbReference type="Proteomes" id="UP000276133"/>
    </source>
</evidence>
<feature type="non-terminal residue" evidence="1">
    <location>
        <position position="1"/>
    </location>
</feature>